<dbReference type="PANTHER" id="PTHR47505">
    <property type="entry name" value="DNA UTILIZATION PROTEIN YHGH"/>
    <property type="match status" value="1"/>
</dbReference>
<comment type="similarity">
    <text evidence="1">Belongs to the ComF/GntX family.</text>
</comment>
<name>A0ABW3U949_9GAMM</name>
<organism evidence="3 4">
    <name type="scientific">Microbulbifer celer</name>
    <dbReference type="NCBI Taxonomy" id="435905"/>
    <lineage>
        <taxon>Bacteria</taxon>
        <taxon>Pseudomonadati</taxon>
        <taxon>Pseudomonadota</taxon>
        <taxon>Gammaproteobacteria</taxon>
        <taxon>Cellvibrionales</taxon>
        <taxon>Microbulbiferaceae</taxon>
        <taxon>Microbulbifer</taxon>
    </lineage>
</organism>
<dbReference type="PANTHER" id="PTHR47505:SF1">
    <property type="entry name" value="DNA UTILIZATION PROTEIN YHGH"/>
    <property type="match status" value="1"/>
</dbReference>
<reference evidence="4" key="1">
    <citation type="journal article" date="2019" name="Int. J. Syst. Evol. Microbiol.">
        <title>The Global Catalogue of Microorganisms (GCM) 10K type strain sequencing project: providing services to taxonomists for standard genome sequencing and annotation.</title>
        <authorList>
            <consortium name="The Broad Institute Genomics Platform"/>
            <consortium name="The Broad Institute Genome Sequencing Center for Infectious Disease"/>
            <person name="Wu L."/>
            <person name="Ma J."/>
        </authorList>
    </citation>
    <scope>NUCLEOTIDE SEQUENCE [LARGE SCALE GENOMIC DNA]</scope>
    <source>
        <strain evidence="4">CCUG 54356</strain>
    </source>
</reference>
<feature type="domain" description="Phosphoribosyltransferase" evidence="2">
    <location>
        <begin position="191"/>
        <end position="246"/>
    </location>
</feature>
<sequence length="248" mass="27221">MITSIARFLADSASAVSRHSGRTLNTFSRCLLCHTGTDVDCGICSACRDDLPHLGHACRLCAEPLATTTDRHCPRCLQQPPPFAHSSACWFYAYPVAQLIQHFKYHRDLVAGRTLAEVAAGPLSPTGERPDLLVPVPLHWRRQLSRGYNQAQLIAGIFGGHWQIPVDSRALRKTSATGSQQQLKRRERLRNLSRSFSVPARAQPRLQGLHIGLVDDVITTGATLEAASRTLLEAGVRIVSTYALARTP</sequence>
<dbReference type="Gene3D" id="3.40.50.2020">
    <property type="match status" value="1"/>
</dbReference>
<dbReference type="SUPFAM" id="SSF53271">
    <property type="entry name" value="PRTase-like"/>
    <property type="match status" value="1"/>
</dbReference>
<protein>
    <submittedName>
        <fullName evidence="3">ComF family protein</fullName>
    </submittedName>
</protein>
<comment type="caution">
    <text evidence="3">The sequence shown here is derived from an EMBL/GenBank/DDBJ whole genome shotgun (WGS) entry which is preliminary data.</text>
</comment>
<evidence type="ECO:0000256" key="1">
    <source>
        <dbReference type="ARBA" id="ARBA00008007"/>
    </source>
</evidence>
<dbReference type="InterPro" id="IPR029057">
    <property type="entry name" value="PRTase-like"/>
</dbReference>
<evidence type="ECO:0000313" key="4">
    <source>
        <dbReference type="Proteomes" id="UP001597264"/>
    </source>
</evidence>
<accession>A0ABW3U949</accession>
<proteinExistence type="inferred from homology"/>
<dbReference type="InterPro" id="IPR000836">
    <property type="entry name" value="PRTase_dom"/>
</dbReference>
<keyword evidence="4" id="KW-1185">Reference proteome</keyword>
<gene>
    <name evidence="3" type="ORF">ACFQ2X_10535</name>
</gene>
<dbReference type="RefSeq" id="WP_230437214.1">
    <property type="nucleotide sequence ID" value="NZ_CP087715.1"/>
</dbReference>
<dbReference type="Pfam" id="PF00156">
    <property type="entry name" value="Pribosyltran"/>
    <property type="match status" value="1"/>
</dbReference>
<dbReference type="EMBL" id="JBHTLR010000008">
    <property type="protein sequence ID" value="MFD1217040.1"/>
    <property type="molecule type" value="Genomic_DNA"/>
</dbReference>
<dbReference type="CDD" id="cd06223">
    <property type="entry name" value="PRTases_typeI"/>
    <property type="match status" value="1"/>
</dbReference>
<dbReference type="InterPro" id="IPR051910">
    <property type="entry name" value="ComF/GntX_DNA_util-trans"/>
</dbReference>
<evidence type="ECO:0000313" key="3">
    <source>
        <dbReference type="EMBL" id="MFD1217040.1"/>
    </source>
</evidence>
<evidence type="ECO:0000259" key="2">
    <source>
        <dbReference type="Pfam" id="PF00156"/>
    </source>
</evidence>
<dbReference type="Proteomes" id="UP001597264">
    <property type="component" value="Unassembled WGS sequence"/>
</dbReference>